<protein>
    <recommendedName>
        <fullName evidence="3">Histidine kinase/HSP90-like ATPase domain-containing protein</fullName>
    </recommendedName>
</protein>
<keyword evidence="2" id="KW-1185">Reference proteome</keyword>
<evidence type="ECO:0008006" key="3">
    <source>
        <dbReference type="Google" id="ProtNLM"/>
    </source>
</evidence>
<dbReference type="Proteomes" id="UP000283433">
    <property type="component" value="Unassembled WGS sequence"/>
</dbReference>
<dbReference type="AlphaFoldDB" id="A0A419S3W3"/>
<proteinExistence type="predicted"/>
<organism evidence="1 2">
    <name type="scientific">Pelobium manganitolerans</name>
    <dbReference type="NCBI Taxonomy" id="1842495"/>
    <lineage>
        <taxon>Bacteria</taxon>
        <taxon>Pseudomonadati</taxon>
        <taxon>Bacteroidota</taxon>
        <taxon>Sphingobacteriia</taxon>
        <taxon>Sphingobacteriales</taxon>
        <taxon>Sphingobacteriaceae</taxon>
        <taxon>Pelobium</taxon>
    </lineage>
</organism>
<evidence type="ECO:0000313" key="1">
    <source>
        <dbReference type="EMBL" id="RKD14326.1"/>
    </source>
</evidence>
<accession>A0A419S3W3</accession>
<evidence type="ECO:0000313" key="2">
    <source>
        <dbReference type="Proteomes" id="UP000283433"/>
    </source>
</evidence>
<comment type="caution">
    <text evidence="1">The sequence shown here is derived from an EMBL/GenBank/DDBJ whole genome shotgun (WGS) entry which is preliminary data.</text>
</comment>
<sequence>MASNAKKLTLEIPVHISSYKMFIETCCNFVSGFEPLATDFKRLSKFKLVIMELLTNAMKHSRAVSFIELEIGSREIIIKKIDSGNLFTFTDDATGILHGFPLTAIAPSTRLCALLGNNYKLDVLVKNENVIEFLEPAAVDYDDVQLMPENFGLMVIRQCASSFHYYFNSHEGKNAFEVIFKF</sequence>
<dbReference type="OrthoDB" id="947656at2"/>
<gene>
    <name evidence="1" type="ORF">BCY91_07515</name>
</gene>
<dbReference type="EMBL" id="MBTA01000026">
    <property type="protein sequence ID" value="RKD14326.1"/>
    <property type="molecule type" value="Genomic_DNA"/>
</dbReference>
<dbReference type="RefSeq" id="WP_120182327.1">
    <property type="nucleotide sequence ID" value="NZ_CBINCU010000019.1"/>
</dbReference>
<name>A0A419S3W3_9SPHI</name>
<reference evidence="1 2" key="1">
    <citation type="submission" date="2016-07" db="EMBL/GenBank/DDBJ databases">
        <title>Genome of Pelobium manganitolerans.</title>
        <authorList>
            <person name="Wu S."/>
            <person name="Wang G."/>
        </authorList>
    </citation>
    <scope>NUCLEOTIDE SEQUENCE [LARGE SCALE GENOMIC DNA]</scope>
    <source>
        <strain evidence="1 2">YS-25</strain>
    </source>
</reference>